<keyword evidence="1" id="KW-0175">Coiled coil</keyword>
<dbReference type="PROSITE" id="PS50897">
    <property type="entry name" value="CTLH"/>
    <property type="match status" value="1"/>
</dbReference>
<dbReference type="FunCoup" id="G0QKJ4">
    <property type="interactions" value="199"/>
</dbReference>
<sequence length="400" mass="48095">MKLPYEYAVKSFKQIRKQTEKEISSILNTIIQLKKEETFKKEVVQQQIQSLLKRLNLLKEQLYHDYKNQTSIYQNCNQRIENLNKLKEENLDSQYLYHKERTKRLIIEQLTRDGNIQIAKKLCQNYKLEDSLYIEINQIQNNNIIIQSLQNQNIEYAFLWCQQQQSKLNKIQNDFQFKLIQQQYIQLLQKNEISKARIYFQKYSLKYKNTHMKEIQKLFMCILLLKNIHKYPQYSYYFDNYRWNDIINQFKQLDFKLNSITSNSQLKVSLQAGLSTLKTINCCNPKYQCPDKCPICTPNIQKLCENVPSTHKSFSTLICRITNEVMNENNYPMVLNNNQVISQKNNIYIYIYVFIYEILSFFGFLQNIQGIQQMIDQNNIICPLTHKQVNWKESKKIYLS</sequence>
<dbReference type="STRING" id="857967.G0QKJ4"/>
<dbReference type="EMBL" id="GL983170">
    <property type="protein sequence ID" value="EGR34258.1"/>
    <property type="molecule type" value="Genomic_DNA"/>
</dbReference>
<dbReference type="OMA" id="ANHETAR"/>
<gene>
    <name evidence="4" type="ORF">IMG5_018830</name>
</gene>
<accession>G0QKJ4</accession>
<dbReference type="Pfam" id="PF10607">
    <property type="entry name" value="CTLH"/>
    <property type="match status" value="1"/>
</dbReference>
<dbReference type="GO" id="GO:0034657">
    <property type="term" value="C:GID complex"/>
    <property type="evidence" value="ECO:0007669"/>
    <property type="project" value="TreeGrafter"/>
</dbReference>
<dbReference type="Proteomes" id="UP000008983">
    <property type="component" value="Unassembled WGS sequence"/>
</dbReference>
<evidence type="ECO:0000259" key="3">
    <source>
        <dbReference type="PROSITE" id="PS50897"/>
    </source>
</evidence>
<dbReference type="PANTHER" id="PTHR12170:SF2">
    <property type="entry name" value="E3 UBIQUITIN-PROTEIN TRANSFERASE MAEA"/>
    <property type="match status" value="1"/>
</dbReference>
<keyword evidence="2" id="KW-0812">Transmembrane</keyword>
<evidence type="ECO:0000256" key="1">
    <source>
        <dbReference type="SAM" id="Coils"/>
    </source>
</evidence>
<feature type="transmembrane region" description="Helical" evidence="2">
    <location>
        <begin position="347"/>
        <end position="365"/>
    </location>
</feature>
<reference evidence="4 5" key="1">
    <citation type="submission" date="2011-07" db="EMBL/GenBank/DDBJ databases">
        <authorList>
            <person name="Coyne R."/>
            <person name="Brami D."/>
            <person name="Johnson J."/>
            <person name="Hostetler J."/>
            <person name="Hannick L."/>
            <person name="Clark T."/>
            <person name="Cassidy-Hanley D."/>
            <person name="Inman J."/>
        </authorList>
    </citation>
    <scope>NUCLEOTIDE SEQUENCE [LARGE SCALE GENOMIC DNA]</scope>
    <source>
        <strain evidence="4 5">G5</strain>
    </source>
</reference>
<keyword evidence="2" id="KW-0472">Membrane</keyword>
<dbReference type="SMART" id="SM00757">
    <property type="entry name" value="CRA"/>
    <property type="match status" value="1"/>
</dbReference>
<protein>
    <submittedName>
        <fullName evidence="4">Macrophage erythroblast attacher, putative</fullName>
    </submittedName>
</protein>
<dbReference type="GeneID" id="14910453"/>
<feature type="domain" description="CTLH" evidence="3">
    <location>
        <begin position="138"/>
        <end position="195"/>
    </location>
</feature>
<feature type="coiled-coil region" evidence="1">
    <location>
        <begin position="16"/>
        <end position="61"/>
    </location>
</feature>
<organism evidence="4 5">
    <name type="scientific">Ichthyophthirius multifiliis</name>
    <name type="common">White spot disease agent</name>
    <name type="synonym">Ich</name>
    <dbReference type="NCBI Taxonomy" id="5932"/>
    <lineage>
        <taxon>Eukaryota</taxon>
        <taxon>Sar</taxon>
        <taxon>Alveolata</taxon>
        <taxon>Ciliophora</taxon>
        <taxon>Intramacronucleata</taxon>
        <taxon>Oligohymenophorea</taxon>
        <taxon>Hymenostomatida</taxon>
        <taxon>Ophryoglenina</taxon>
        <taxon>Ichthyophthirius</taxon>
    </lineage>
</organism>
<dbReference type="GO" id="GO:0005634">
    <property type="term" value="C:nucleus"/>
    <property type="evidence" value="ECO:0007669"/>
    <property type="project" value="TreeGrafter"/>
</dbReference>
<dbReference type="InterPro" id="IPR024964">
    <property type="entry name" value="CTLH/CRA"/>
</dbReference>
<proteinExistence type="predicted"/>
<dbReference type="InterPro" id="IPR013144">
    <property type="entry name" value="CRA_dom"/>
</dbReference>
<dbReference type="InterPro" id="IPR045098">
    <property type="entry name" value="Fyv10_fam"/>
</dbReference>
<dbReference type="GO" id="GO:0004842">
    <property type="term" value="F:ubiquitin-protein transferase activity"/>
    <property type="evidence" value="ECO:0007669"/>
    <property type="project" value="InterPro"/>
</dbReference>
<evidence type="ECO:0000256" key="2">
    <source>
        <dbReference type="SAM" id="Phobius"/>
    </source>
</evidence>
<name>G0QKJ4_ICHMU</name>
<dbReference type="InterPro" id="IPR006595">
    <property type="entry name" value="CTLH_C"/>
</dbReference>
<evidence type="ECO:0000313" key="5">
    <source>
        <dbReference type="Proteomes" id="UP000008983"/>
    </source>
</evidence>
<dbReference type="InParanoid" id="G0QKJ4"/>
<evidence type="ECO:0000313" key="4">
    <source>
        <dbReference type="EMBL" id="EGR34258.1"/>
    </source>
</evidence>
<dbReference type="GO" id="GO:0005737">
    <property type="term" value="C:cytoplasm"/>
    <property type="evidence" value="ECO:0007669"/>
    <property type="project" value="TreeGrafter"/>
</dbReference>
<keyword evidence="2" id="KW-1133">Transmembrane helix</keyword>
<dbReference type="OrthoDB" id="1933455at2759"/>
<dbReference type="SMART" id="SM00668">
    <property type="entry name" value="CTLH"/>
    <property type="match status" value="1"/>
</dbReference>
<dbReference type="PANTHER" id="PTHR12170">
    <property type="entry name" value="MACROPHAGE ERYTHROBLAST ATTACHER-RELATED"/>
    <property type="match status" value="1"/>
</dbReference>
<keyword evidence="5" id="KW-1185">Reference proteome</keyword>
<dbReference type="RefSeq" id="XP_004039562.1">
    <property type="nucleotide sequence ID" value="XM_004039514.1"/>
</dbReference>
<dbReference type="GO" id="GO:0043161">
    <property type="term" value="P:proteasome-mediated ubiquitin-dependent protein catabolic process"/>
    <property type="evidence" value="ECO:0007669"/>
    <property type="project" value="InterPro"/>
</dbReference>
<dbReference type="AlphaFoldDB" id="G0QKJ4"/>
<dbReference type="eggNOG" id="KOG0396">
    <property type="taxonomic scope" value="Eukaryota"/>
</dbReference>